<evidence type="ECO:0000256" key="2">
    <source>
        <dbReference type="ARBA" id="ARBA00008814"/>
    </source>
</evidence>
<protein>
    <submittedName>
        <fullName evidence="6">Iron-siderophore ABC transporter substrate-binding protein</fullName>
    </submittedName>
</protein>
<comment type="similarity">
    <text evidence="2">Belongs to the bacterial solute-binding protein 8 family.</text>
</comment>
<keyword evidence="4" id="KW-0732">Signal</keyword>
<reference evidence="7" key="1">
    <citation type="journal article" date="2019" name="Int. J. Syst. Evol. Microbiol.">
        <title>The Global Catalogue of Microorganisms (GCM) 10K type strain sequencing project: providing services to taxonomists for standard genome sequencing and annotation.</title>
        <authorList>
            <consortium name="The Broad Institute Genomics Platform"/>
            <consortium name="The Broad Institute Genome Sequencing Center for Infectious Disease"/>
            <person name="Wu L."/>
            <person name="Ma J."/>
        </authorList>
    </citation>
    <scope>NUCLEOTIDE SEQUENCE [LARGE SCALE GENOMIC DNA]</scope>
    <source>
        <strain evidence="7">JCM 11896</strain>
    </source>
</reference>
<proteinExistence type="inferred from homology"/>
<dbReference type="Pfam" id="PF01497">
    <property type="entry name" value="Peripla_BP_2"/>
    <property type="match status" value="1"/>
</dbReference>
<gene>
    <name evidence="6" type="ORF">GCM10009613_47360</name>
</gene>
<dbReference type="RefSeq" id="WP_344026190.1">
    <property type="nucleotide sequence ID" value="NZ_BAAAJK010000033.1"/>
</dbReference>
<name>A0ABP4IQB8_9PSEU</name>
<dbReference type="Proteomes" id="UP001501414">
    <property type="component" value="Unassembled WGS sequence"/>
</dbReference>
<dbReference type="PANTHER" id="PTHR30532">
    <property type="entry name" value="IRON III DICITRATE-BINDING PERIPLASMIC PROTEIN"/>
    <property type="match status" value="1"/>
</dbReference>
<evidence type="ECO:0000259" key="5">
    <source>
        <dbReference type="PROSITE" id="PS50983"/>
    </source>
</evidence>
<organism evidence="6 7">
    <name type="scientific">Pseudonocardia kongjuensis</name>
    <dbReference type="NCBI Taxonomy" id="102227"/>
    <lineage>
        <taxon>Bacteria</taxon>
        <taxon>Bacillati</taxon>
        <taxon>Actinomycetota</taxon>
        <taxon>Actinomycetes</taxon>
        <taxon>Pseudonocardiales</taxon>
        <taxon>Pseudonocardiaceae</taxon>
        <taxon>Pseudonocardia</taxon>
    </lineage>
</organism>
<comment type="subcellular location">
    <subcellularLocation>
        <location evidence="1">Cell envelope</location>
    </subcellularLocation>
</comment>
<evidence type="ECO:0000256" key="4">
    <source>
        <dbReference type="ARBA" id="ARBA00022729"/>
    </source>
</evidence>
<dbReference type="PANTHER" id="PTHR30532:SF24">
    <property type="entry name" value="FERRIC ENTEROBACTIN-BINDING PERIPLASMIC PROTEIN FEPB"/>
    <property type="match status" value="1"/>
</dbReference>
<keyword evidence="3" id="KW-0813">Transport</keyword>
<evidence type="ECO:0000313" key="6">
    <source>
        <dbReference type="EMBL" id="GAA1396306.1"/>
    </source>
</evidence>
<keyword evidence="7" id="KW-1185">Reference proteome</keyword>
<dbReference type="InterPro" id="IPR051313">
    <property type="entry name" value="Bact_iron-sidero_bind"/>
</dbReference>
<accession>A0ABP4IQB8</accession>
<sequence length="320" mass="32509">MISALAPAPVTAATRREFLAVLAGAGLLSACGTGTDQGGPGADRVVETAEGPVTVPVRPQRVVTLGVALAGHLASVGLVPVGAHEGHEEWLGAYAGELPDGTDIDGITSVGLADAPNLETIVGLAPDLVLVERSAAEHLRELSAIAPTVVVERASNAAWKAAFDATVDAADRAAEAEQVRERYRSALAAVPDAARGRSVTFLRGQGDGAFRIDGSGAFGGSVAAEAGLTVRDGAGRGEPSEHGYISFGVEELPVADGDLLVVPDRAGGPSSVGNLMANPLWERLPAVRANRVLPLPNAVYNGGTYLGAELLLRELSAALG</sequence>
<dbReference type="InterPro" id="IPR002491">
    <property type="entry name" value="ABC_transptr_periplasmic_BD"/>
</dbReference>
<feature type="domain" description="Fe/B12 periplasmic-binding" evidence="5">
    <location>
        <begin position="61"/>
        <end position="320"/>
    </location>
</feature>
<comment type="caution">
    <text evidence="6">The sequence shown here is derived from an EMBL/GenBank/DDBJ whole genome shotgun (WGS) entry which is preliminary data.</text>
</comment>
<evidence type="ECO:0000313" key="7">
    <source>
        <dbReference type="Proteomes" id="UP001501414"/>
    </source>
</evidence>
<dbReference type="SUPFAM" id="SSF53807">
    <property type="entry name" value="Helical backbone' metal receptor"/>
    <property type="match status" value="1"/>
</dbReference>
<evidence type="ECO:0000256" key="1">
    <source>
        <dbReference type="ARBA" id="ARBA00004196"/>
    </source>
</evidence>
<dbReference type="PROSITE" id="PS50983">
    <property type="entry name" value="FE_B12_PBP"/>
    <property type="match status" value="1"/>
</dbReference>
<dbReference type="EMBL" id="BAAAJK010000033">
    <property type="protein sequence ID" value="GAA1396306.1"/>
    <property type="molecule type" value="Genomic_DNA"/>
</dbReference>
<dbReference type="Gene3D" id="3.40.50.1980">
    <property type="entry name" value="Nitrogenase molybdenum iron protein domain"/>
    <property type="match status" value="2"/>
</dbReference>
<evidence type="ECO:0000256" key="3">
    <source>
        <dbReference type="ARBA" id="ARBA00022448"/>
    </source>
</evidence>